<dbReference type="PATRIC" id="fig|1766.6.peg.3035"/>
<name>A0A0N9YGH5_MYCFO</name>
<dbReference type="STRING" id="1766.XA26_30570"/>
<dbReference type="KEGG" id="mft:XA26_30570"/>
<sequence>MTDERPDSPGAEEPQPTGPPPPSAQPYGPPPGAYPGAYPPAGPPYGGYPIQLGQRGPANGLGIAALILAIVALLLTWSVIGGLIFGIVALVLGFLGRGRHQRGEATNGGVATAGIVLGAIACVLSLVFVGIWVYFGQRWFDDIGGRDYVHCLQEAGDDTVAQQRCEKEFERRVEDSFGVTPTTSR</sequence>
<feature type="compositionally biased region" description="Pro residues" evidence="1">
    <location>
        <begin position="16"/>
        <end position="38"/>
    </location>
</feature>
<feature type="transmembrane region" description="Helical" evidence="2">
    <location>
        <begin position="63"/>
        <end position="96"/>
    </location>
</feature>
<dbReference type="Proteomes" id="UP000057134">
    <property type="component" value="Chromosome"/>
</dbReference>
<evidence type="ECO:0000256" key="2">
    <source>
        <dbReference type="SAM" id="Phobius"/>
    </source>
</evidence>
<evidence type="ECO:0000313" key="5">
    <source>
        <dbReference type="Proteomes" id="UP000057134"/>
    </source>
</evidence>
<evidence type="ECO:0000256" key="1">
    <source>
        <dbReference type="SAM" id="MobiDB-lite"/>
    </source>
</evidence>
<feature type="transmembrane region" description="Helical" evidence="2">
    <location>
        <begin position="108"/>
        <end position="135"/>
    </location>
</feature>
<organism evidence="4 5">
    <name type="scientific">Mycolicibacterium fortuitum</name>
    <name type="common">Mycobacterium fortuitum</name>
    <dbReference type="NCBI Taxonomy" id="1766"/>
    <lineage>
        <taxon>Bacteria</taxon>
        <taxon>Bacillati</taxon>
        <taxon>Actinomycetota</taxon>
        <taxon>Actinomycetes</taxon>
        <taxon>Mycobacteriales</taxon>
        <taxon>Mycobacteriaceae</taxon>
        <taxon>Mycolicibacterium</taxon>
    </lineage>
</organism>
<proteinExistence type="predicted"/>
<reference evidence="4 5" key="1">
    <citation type="journal article" date="2015" name="MBio">
        <title>Enzymatic Degradation of Phenazines Can Generate Energy and Protect Sensitive Organisms from Toxicity.</title>
        <authorList>
            <person name="Costa K.C."/>
            <person name="Bergkessel M."/>
            <person name="Saunders S."/>
            <person name="Korlach J."/>
            <person name="Newman D.K."/>
        </authorList>
    </citation>
    <scope>NUCLEOTIDE SEQUENCE [LARGE SCALE GENOMIC DNA]</scope>
    <source>
        <strain evidence="4 5">CT6</strain>
    </source>
</reference>
<keyword evidence="2" id="KW-0472">Membrane</keyword>
<feature type="region of interest" description="Disordered" evidence="1">
    <location>
        <begin position="1"/>
        <end position="38"/>
    </location>
</feature>
<dbReference type="Pfam" id="PF13828">
    <property type="entry name" value="DUF4190"/>
    <property type="match status" value="1"/>
</dbReference>
<evidence type="ECO:0000313" key="4">
    <source>
        <dbReference type="EMBL" id="ALI26892.1"/>
    </source>
</evidence>
<accession>A0A0N9YGH5</accession>
<protein>
    <submittedName>
        <fullName evidence="4">Putative integral membrane protein</fullName>
    </submittedName>
</protein>
<dbReference type="AlphaFoldDB" id="A0A0N9YGH5"/>
<keyword evidence="2" id="KW-1133">Transmembrane helix</keyword>
<gene>
    <name evidence="4" type="ORF">XA26_30570</name>
</gene>
<keyword evidence="2" id="KW-0812">Transmembrane</keyword>
<feature type="domain" description="DUF4190" evidence="3">
    <location>
        <begin position="61"/>
        <end position="127"/>
    </location>
</feature>
<dbReference type="EMBL" id="CP011269">
    <property type="protein sequence ID" value="ALI26892.1"/>
    <property type="molecule type" value="Genomic_DNA"/>
</dbReference>
<dbReference type="InterPro" id="IPR025241">
    <property type="entry name" value="DUF4190"/>
</dbReference>
<evidence type="ECO:0000259" key="3">
    <source>
        <dbReference type="Pfam" id="PF13828"/>
    </source>
</evidence>
<keyword evidence="5" id="KW-1185">Reference proteome</keyword>
<dbReference type="RefSeq" id="WP_081015573.1">
    <property type="nucleotide sequence ID" value="NZ_CP011269.1"/>
</dbReference>